<evidence type="ECO:0000256" key="11">
    <source>
        <dbReference type="ARBA" id="ARBA00038053"/>
    </source>
</evidence>
<feature type="transmembrane region" description="Helical" evidence="17">
    <location>
        <begin position="102"/>
        <end position="125"/>
    </location>
</feature>
<keyword evidence="4 17" id="KW-0812">Transmembrane</keyword>
<comment type="subcellular location">
    <subcellularLocation>
        <location evidence="1">Membrane</location>
        <topology evidence="1">Multi-pass membrane protein</topology>
    </subcellularLocation>
</comment>
<organism evidence="18 19">
    <name type="scientific">Virgibacillus chiguensis</name>
    <dbReference type="NCBI Taxonomy" id="411959"/>
    <lineage>
        <taxon>Bacteria</taxon>
        <taxon>Bacillati</taxon>
        <taxon>Bacillota</taxon>
        <taxon>Bacilli</taxon>
        <taxon>Bacillales</taxon>
        <taxon>Bacillaceae</taxon>
        <taxon>Virgibacillus</taxon>
    </lineage>
</organism>
<evidence type="ECO:0000256" key="7">
    <source>
        <dbReference type="ARBA" id="ARBA00022989"/>
    </source>
</evidence>
<dbReference type="RefSeq" id="WP_073005344.1">
    <property type="nucleotide sequence ID" value="NZ_FQXD01000002.1"/>
</dbReference>
<evidence type="ECO:0000256" key="9">
    <source>
        <dbReference type="ARBA" id="ARBA00032370"/>
    </source>
</evidence>
<keyword evidence="2" id="KW-0328">Glycosyltransferase</keyword>
<dbReference type="InterPro" id="IPR018365">
    <property type="entry name" value="Cell_cycle_FtsW-rel_CS"/>
</dbReference>
<dbReference type="PROSITE" id="PS00428">
    <property type="entry name" value="FTSW_RODA_SPOVE"/>
    <property type="match status" value="1"/>
</dbReference>
<dbReference type="GO" id="GO:0032153">
    <property type="term" value="C:cell division site"/>
    <property type="evidence" value="ECO:0007669"/>
    <property type="project" value="TreeGrafter"/>
</dbReference>
<keyword evidence="8 17" id="KW-0472">Membrane</keyword>
<feature type="transmembrane region" description="Helical" evidence="17">
    <location>
        <begin position="78"/>
        <end position="96"/>
    </location>
</feature>
<dbReference type="GO" id="GO:0005886">
    <property type="term" value="C:plasma membrane"/>
    <property type="evidence" value="ECO:0007669"/>
    <property type="project" value="TreeGrafter"/>
</dbReference>
<dbReference type="AlphaFoldDB" id="A0A1M5NIF1"/>
<evidence type="ECO:0000256" key="13">
    <source>
        <dbReference type="ARBA" id="ARBA00041418"/>
    </source>
</evidence>
<evidence type="ECO:0000256" key="17">
    <source>
        <dbReference type="SAM" id="Phobius"/>
    </source>
</evidence>
<dbReference type="GO" id="GO:0008955">
    <property type="term" value="F:peptidoglycan glycosyltransferase activity"/>
    <property type="evidence" value="ECO:0007669"/>
    <property type="project" value="UniProtKB-EC"/>
</dbReference>
<dbReference type="InterPro" id="IPR001182">
    <property type="entry name" value="FtsW/RodA"/>
</dbReference>
<gene>
    <name evidence="18" type="ORF">SAMN05421807_102228</name>
</gene>
<dbReference type="EC" id="2.4.99.28" evidence="14"/>
<dbReference type="Proteomes" id="UP000184079">
    <property type="component" value="Unassembled WGS sequence"/>
</dbReference>
<keyword evidence="6" id="KW-0573">Peptidoglycan synthesis</keyword>
<dbReference type="EMBL" id="FQXD01000002">
    <property type="protein sequence ID" value="SHG88989.1"/>
    <property type="molecule type" value="Genomic_DNA"/>
</dbReference>
<evidence type="ECO:0000256" key="8">
    <source>
        <dbReference type="ARBA" id="ARBA00023136"/>
    </source>
</evidence>
<feature type="transmembrane region" description="Helical" evidence="17">
    <location>
        <begin position="269"/>
        <end position="290"/>
    </location>
</feature>
<keyword evidence="18" id="KW-0132">Cell division</keyword>
<feature type="transmembrane region" description="Helical" evidence="17">
    <location>
        <begin position="335"/>
        <end position="353"/>
    </location>
</feature>
<evidence type="ECO:0000256" key="3">
    <source>
        <dbReference type="ARBA" id="ARBA00022679"/>
    </source>
</evidence>
<evidence type="ECO:0000256" key="15">
    <source>
        <dbReference type="ARBA" id="ARBA00049902"/>
    </source>
</evidence>
<comment type="similarity">
    <text evidence="11">Belongs to the SEDS family. FtsW subfamily.</text>
</comment>
<evidence type="ECO:0000256" key="10">
    <source>
        <dbReference type="ARBA" id="ARBA00033270"/>
    </source>
</evidence>
<dbReference type="GO" id="GO:0015648">
    <property type="term" value="F:lipid-linked peptidoglycan transporter activity"/>
    <property type="evidence" value="ECO:0007669"/>
    <property type="project" value="TreeGrafter"/>
</dbReference>
<dbReference type="OrthoDB" id="9768187at2"/>
<name>A0A1M5NIF1_9BACI</name>
<feature type="transmembrane region" description="Helical" evidence="17">
    <location>
        <begin position="184"/>
        <end position="201"/>
    </location>
</feature>
<keyword evidence="19" id="KW-1185">Reference proteome</keyword>
<keyword evidence="5" id="KW-0133">Cell shape</keyword>
<evidence type="ECO:0000256" key="6">
    <source>
        <dbReference type="ARBA" id="ARBA00022984"/>
    </source>
</evidence>
<evidence type="ECO:0000256" key="4">
    <source>
        <dbReference type="ARBA" id="ARBA00022692"/>
    </source>
</evidence>
<feature type="transmembrane region" description="Helical" evidence="17">
    <location>
        <begin position="137"/>
        <end position="154"/>
    </location>
</feature>
<evidence type="ECO:0000256" key="12">
    <source>
        <dbReference type="ARBA" id="ARBA00041185"/>
    </source>
</evidence>
<reference evidence="19" key="1">
    <citation type="submission" date="2016-11" db="EMBL/GenBank/DDBJ databases">
        <authorList>
            <person name="Varghese N."/>
            <person name="Submissions S."/>
        </authorList>
    </citation>
    <scope>NUCLEOTIDE SEQUENCE [LARGE SCALE GENOMIC DNA]</scope>
    <source>
        <strain evidence="19">CGMCC 1.6496</strain>
    </source>
</reference>
<comment type="function">
    <text evidence="16">Peptidoglycan polymerase that is essential for cell division.</text>
</comment>
<dbReference type="Pfam" id="PF01098">
    <property type="entry name" value="FTSW_RODA_SPOVE"/>
    <property type="match status" value="1"/>
</dbReference>
<accession>A0A1M5NIF1</accession>
<proteinExistence type="inferred from homology"/>
<dbReference type="PANTHER" id="PTHR30474:SF2">
    <property type="entry name" value="PEPTIDOGLYCAN GLYCOSYLTRANSFERASE FTSW-RELATED"/>
    <property type="match status" value="1"/>
</dbReference>
<evidence type="ECO:0000313" key="18">
    <source>
        <dbReference type="EMBL" id="SHG88989.1"/>
    </source>
</evidence>
<comment type="catalytic activity">
    <reaction evidence="15">
        <text>[GlcNAc-(1-&gt;4)-Mur2Ac(oyl-L-Ala-gamma-D-Glu-L-Lys-D-Ala-D-Ala)](n)-di-trans,octa-cis-undecaprenyl diphosphate + beta-D-GlcNAc-(1-&gt;4)-Mur2Ac(oyl-L-Ala-gamma-D-Glu-L-Lys-D-Ala-D-Ala)-di-trans,octa-cis-undecaprenyl diphosphate = [GlcNAc-(1-&gt;4)-Mur2Ac(oyl-L-Ala-gamma-D-Glu-L-Lys-D-Ala-D-Ala)](n+1)-di-trans,octa-cis-undecaprenyl diphosphate + di-trans,octa-cis-undecaprenyl diphosphate + H(+)</text>
        <dbReference type="Rhea" id="RHEA:23708"/>
        <dbReference type="Rhea" id="RHEA-COMP:9602"/>
        <dbReference type="Rhea" id="RHEA-COMP:9603"/>
        <dbReference type="ChEBI" id="CHEBI:15378"/>
        <dbReference type="ChEBI" id="CHEBI:58405"/>
        <dbReference type="ChEBI" id="CHEBI:60033"/>
        <dbReference type="ChEBI" id="CHEBI:78435"/>
        <dbReference type="EC" id="2.4.99.28"/>
    </reaction>
</comment>
<evidence type="ECO:0000256" key="16">
    <source>
        <dbReference type="ARBA" id="ARBA00049966"/>
    </source>
</evidence>
<evidence type="ECO:0000256" key="14">
    <source>
        <dbReference type="ARBA" id="ARBA00044770"/>
    </source>
</evidence>
<keyword evidence="3" id="KW-0808">Transferase</keyword>
<evidence type="ECO:0000256" key="5">
    <source>
        <dbReference type="ARBA" id="ARBA00022960"/>
    </source>
</evidence>
<evidence type="ECO:0000256" key="1">
    <source>
        <dbReference type="ARBA" id="ARBA00004141"/>
    </source>
</evidence>
<evidence type="ECO:0000313" key="19">
    <source>
        <dbReference type="Proteomes" id="UP000184079"/>
    </source>
</evidence>
<evidence type="ECO:0000256" key="2">
    <source>
        <dbReference type="ARBA" id="ARBA00022676"/>
    </source>
</evidence>
<dbReference type="GO" id="GO:0009252">
    <property type="term" value="P:peptidoglycan biosynthetic process"/>
    <property type="evidence" value="ECO:0007669"/>
    <property type="project" value="UniProtKB-KW"/>
</dbReference>
<feature type="transmembrane region" description="Helical" evidence="17">
    <location>
        <begin position="302"/>
        <end position="329"/>
    </location>
</feature>
<feature type="transmembrane region" description="Helical" evidence="17">
    <location>
        <begin position="12"/>
        <end position="37"/>
    </location>
</feature>
<feature type="transmembrane region" description="Helical" evidence="17">
    <location>
        <begin position="160"/>
        <end position="177"/>
    </location>
</feature>
<dbReference type="GO" id="GO:0051301">
    <property type="term" value="P:cell division"/>
    <property type="evidence" value="ECO:0007669"/>
    <property type="project" value="UniProtKB-KW"/>
</dbReference>
<sequence length="396" mass="43272">MLQKLKFYDYTLIITPILLAAFGLVMVYSASMVFAVVQGHAANYYLTQQSIRFGMGLIGFILCSAFPYRYYQKLIKPIILGVILLLIGVLLFGSEVNNAQSWILGIQPAEFAKLAIVMYLASVYSKKQEYIREFSKAVLPPLIITGIILALIVLQPDIGTASIVFLIACSVIFSSGIRFKHLSLLLFIGLMFLLMTLPYMATDERLTRFTGAYQPFETPASHGYQLIQSYVAIGNGGLAGEGLGQSVQKLGYLTEAHTDFIMAVVAEELGFIGVVIVIGMLSIIVLRGLFISRKAKDSFGSLLAIGISSMVGIQAFINLGAISGLLPITGVPLPFVSYGGSSLLVLLISMGILNNIAMHIKKRELEPAGENQNTRDISQAYRGGRTWHNLNKSTKY</sequence>
<protein>
    <recommendedName>
        <fullName evidence="12">Probable peptidoglycan glycosyltransferase FtsW</fullName>
        <ecNumber evidence="14">2.4.99.28</ecNumber>
    </recommendedName>
    <alternativeName>
        <fullName evidence="13">Cell division protein FtsW</fullName>
    </alternativeName>
    <alternativeName>
        <fullName evidence="10">Cell wall polymerase</fullName>
    </alternativeName>
    <alternativeName>
        <fullName evidence="9">Peptidoglycan polymerase</fullName>
    </alternativeName>
</protein>
<dbReference type="GO" id="GO:0008360">
    <property type="term" value="P:regulation of cell shape"/>
    <property type="evidence" value="ECO:0007669"/>
    <property type="project" value="UniProtKB-KW"/>
</dbReference>
<feature type="transmembrane region" description="Helical" evidence="17">
    <location>
        <begin position="49"/>
        <end position="71"/>
    </location>
</feature>
<keyword evidence="18" id="KW-0131">Cell cycle</keyword>
<dbReference type="PANTHER" id="PTHR30474">
    <property type="entry name" value="CELL CYCLE PROTEIN"/>
    <property type="match status" value="1"/>
</dbReference>
<keyword evidence="7 17" id="KW-1133">Transmembrane helix</keyword>